<name>A0AC61PPZ3_9FIRM</name>
<organism evidence="1 2">
    <name type="scientific">Aristaeella lactis</name>
    <dbReference type="NCBI Taxonomy" id="3046383"/>
    <lineage>
        <taxon>Bacteria</taxon>
        <taxon>Bacillati</taxon>
        <taxon>Bacillota</taxon>
        <taxon>Clostridia</taxon>
        <taxon>Eubacteriales</taxon>
        <taxon>Aristaeellaceae</taxon>
        <taxon>Aristaeella</taxon>
    </lineage>
</organism>
<accession>A0AC61PPZ3</accession>
<evidence type="ECO:0000313" key="2">
    <source>
        <dbReference type="Proteomes" id="UP000192328"/>
    </source>
</evidence>
<keyword evidence="2" id="KW-1185">Reference proteome</keyword>
<proteinExistence type="predicted"/>
<gene>
    <name evidence="1" type="ORF">SAMN06297397_2895</name>
</gene>
<dbReference type="Proteomes" id="UP000192328">
    <property type="component" value="Unassembled WGS sequence"/>
</dbReference>
<evidence type="ECO:0000313" key="1">
    <source>
        <dbReference type="EMBL" id="SMC86388.1"/>
    </source>
</evidence>
<comment type="caution">
    <text evidence="1">The sequence shown here is derived from an EMBL/GenBank/DDBJ whole genome shotgun (WGS) entry which is preliminary data.</text>
</comment>
<reference evidence="1" key="1">
    <citation type="submission" date="2017-04" db="EMBL/GenBank/DDBJ databases">
        <authorList>
            <person name="Varghese N."/>
            <person name="Submissions S."/>
        </authorList>
    </citation>
    <scope>NUCLEOTIDE SEQUENCE</scope>
    <source>
        <strain evidence="1">WTE2008</strain>
    </source>
</reference>
<sequence>MNKLKVLIPVLLVLLLLAVFPAAAEEAENLTANLKVKVADQPGKIKAITDGKYTTFWESSSRKEPWVVISSDKPIYGLYLCFQKMPDTYVIQKESGDGWVTVAEGGTPRYHHAFFELDGLKKVRILSTMEKKNVMGFNEIFAFGKGEVPDWVQRWEEPAGSSDILFLATHPDDDVLFLGSAITWYASEQKKNVTVAYLTYSNTTRRSEALNGLWAMGVRTYPEFGPFSDKYSNPSKIARAYKDMGGEDKVLSWVTDLYRKYRPEVVVTQDVDGEYGHPQHKMLVDAAIKCWDKAADSTAYPESGSLFGPWEVKKLYIHLYGDEAGATAFNFDTPMESMGGKTANEVSEEAFSLHVTQAGKGHKFNGKQVVFSVAEYGVRRYPNNRFGLYASRVGEDTLHNDFLEHIETAAKPAVTEAPAEEEEEDPAEEELPEEEDEEEVVEEIVEEEEPSTLEPEIEETELIEEEPDAETGDEPETAEEETETARPSGNGTAAPAAPDWADVKLNARGYVDEGEYILEDEENGHWMYVSPTLRIQIERNYLKFNKVRKSDPEQAFYCFVTHIWCDYEAGELPHTVYSNPDKPRTGAKFIKEIAREQKAVLAFSTDYYTYRAGRAKSDKSSHVGIVIRNGEILYDDPQIKERTMPNYETLALYSDGHVESHASRDMGANEYIANGATDVYTFGPCLVRDGAFTDYIANANRVNNPRHAFGMVEPGHYVDVLCEGRVGKKNGMERSTGVMMENLAQIMLDEGCSIAVNLDGGQTAVVAFMGKQLNRVVKSDPSGRPEVEVLAFGTSEKVGTDEK</sequence>
<protein>
    <submittedName>
        <fullName evidence="1">GlcNAc-PI de-N-acetylase</fullName>
    </submittedName>
</protein>
<dbReference type="EMBL" id="FWXZ01000008">
    <property type="protein sequence ID" value="SMC86388.1"/>
    <property type="molecule type" value="Genomic_DNA"/>
</dbReference>